<evidence type="ECO:0000256" key="1">
    <source>
        <dbReference type="SAM" id="MobiDB-lite"/>
    </source>
</evidence>
<gene>
    <name evidence="2" type="ORF">PHY01_00560</name>
</gene>
<feature type="region of interest" description="Disordered" evidence="1">
    <location>
        <begin position="553"/>
        <end position="584"/>
    </location>
</feature>
<dbReference type="AlphaFoldDB" id="A0A4Y3WFX3"/>
<accession>A0A4Y3WFX3</accession>
<proteinExistence type="predicted"/>
<comment type="caution">
    <text evidence="2">The sequence shown here is derived from an EMBL/GenBank/DDBJ whole genome shotgun (WGS) entry which is preliminary data.</text>
</comment>
<protein>
    <submittedName>
        <fullName evidence="2">Uncharacterized protein</fullName>
    </submittedName>
</protein>
<evidence type="ECO:0000313" key="2">
    <source>
        <dbReference type="EMBL" id="GEC17773.1"/>
    </source>
</evidence>
<evidence type="ECO:0000313" key="3">
    <source>
        <dbReference type="Proteomes" id="UP000320338"/>
    </source>
</evidence>
<dbReference type="EMBL" id="BJNG01000001">
    <property type="protein sequence ID" value="GEC17773.1"/>
    <property type="molecule type" value="Genomic_DNA"/>
</dbReference>
<dbReference type="RefSeq" id="WP_141276132.1">
    <property type="nucleotide sequence ID" value="NZ_BJNG01000001.1"/>
</dbReference>
<dbReference type="OrthoDB" id="3218246at2"/>
<name>A0A4Y3WFX3_9PSEU</name>
<dbReference type="Proteomes" id="UP000320338">
    <property type="component" value="Unassembled WGS sequence"/>
</dbReference>
<sequence>MAEFDPGDYRRRVLAEVLKRGGPETSDPFELYDLPLDGDLDDAAVAARVADVWGAWQRQRDHPKYRVLVAELVAGHDTRSAELLDAGRRRSAVARVRAEREQRDSGRYALLDAAVSRLVDRHRGVPADKVEGLHEVGALAGLTRDEVTARLRRHRLLAAAPAATGVPPERRRQVRALLDEFGRLTDAPAPPTLLVLLGLDPAASEQQVRASAAAWRSRARELPPARLRAVVDELLVHVAELVEPGAAGYLDAVALDVAEHLRPRVRAAVLVEDRLVAEDHAHLLEEARALGLDDARARRVLAAVAAELGAPVESTAPAPDPAPPRRDDRGWEAPLRAARAALRAARPTEAHRLVGQAQRLAGPEGATPVRAVADEITAVLDEAALRWRAAIAAVAARRSTEALEHLEHLERTAADVPGPDGADLDALLAAARREVASADAAVAAALAGPDPAAALLDVLDACPGHPGAQAALAAVPVAPPPWVRATRDGRGDVLVVWAASPTPQVRYKVSRRGADGGWRVVGRVSDTSVLDGGAPPAVEAPVYAVEAVQAGRSSVPVRSDEQTPPEPVPAAGPPAPTGVRARRRPSGSVVVCWDGPPGAEFRVRCAVPGGGWRVVGRTRDHEIEDGGAPAGAVPEYTVSAAVDGGRSAEISTR</sequence>
<keyword evidence="3" id="KW-1185">Reference proteome</keyword>
<reference evidence="2 3" key="1">
    <citation type="submission" date="2019-06" db="EMBL/GenBank/DDBJ databases">
        <title>Whole genome shotgun sequence of Pseudonocardia hydrocarbonoxydans NBRC 14498.</title>
        <authorList>
            <person name="Hosoyama A."/>
            <person name="Uohara A."/>
            <person name="Ohji S."/>
            <person name="Ichikawa N."/>
        </authorList>
    </citation>
    <scope>NUCLEOTIDE SEQUENCE [LARGE SCALE GENOMIC DNA]</scope>
    <source>
        <strain evidence="2 3">NBRC 14498</strain>
    </source>
</reference>
<feature type="compositionally biased region" description="Pro residues" evidence="1">
    <location>
        <begin position="564"/>
        <end position="576"/>
    </location>
</feature>
<organism evidence="2 3">
    <name type="scientific">Pseudonocardia hydrocarbonoxydans</name>
    <dbReference type="NCBI Taxonomy" id="76726"/>
    <lineage>
        <taxon>Bacteria</taxon>
        <taxon>Bacillati</taxon>
        <taxon>Actinomycetota</taxon>
        <taxon>Actinomycetes</taxon>
        <taxon>Pseudonocardiales</taxon>
        <taxon>Pseudonocardiaceae</taxon>
        <taxon>Pseudonocardia</taxon>
    </lineage>
</organism>